<dbReference type="OrthoDB" id="309640at2759"/>
<dbReference type="RefSeq" id="XP_018692577.1">
    <property type="nucleotide sequence ID" value="XM_018838017.1"/>
</dbReference>
<dbReference type="InterPro" id="IPR011990">
    <property type="entry name" value="TPR-like_helical_dom_sf"/>
</dbReference>
<comment type="caution">
    <text evidence="3">The sequence shown here is derived from an EMBL/GenBank/DDBJ whole genome shotgun (WGS) entry which is preliminary data.</text>
</comment>
<evidence type="ECO:0000259" key="2">
    <source>
        <dbReference type="Pfam" id="PF14420"/>
    </source>
</evidence>
<dbReference type="STRING" id="1367422.A0A178ZHF3"/>
<feature type="region of interest" description="Disordered" evidence="1">
    <location>
        <begin position="121"/>
        <end position="171"/>
    </location>
</feature>
<dbReference type="Proteomes" id="UP000078343">
    <property type="component" value="Unassembled WGS sequence"/>
</dbReference>
<proteinExistence type="predicted"/>
<evidence type="ECO:0000313" key="3">
    <source>
        <dbReference type="EMBL" id="OAP59210.1"/>
    </source>
</evidence>
<dbReference type="GeneID" id="30010676"/>
<evidence type="ECO:0000256" key="1">
    <source>
        <dbReference type="SAM" id="MobiDB-lite"/>
    </source>
</evidence>
<dbReference type="SUPFAM" id="SSF48452">
    <property type="entry name" value="TPR-like"/>
    <property type="match status" value="1"/>
</dbReference>
<dbReference type="AlphaFoldDB" id="A0A178ZHF3"/>
<dbReference type="Gene3D" id="1.25.40.10">
    <property type="entry name" value="Tetratricopeptide repeat domain"/>
    <property type="match status" value="1"/>
</dbReference>
<name>A0A178ZHF3_9EURO</name>
<dbReference type="Pfam" id="PF13424">
    <property type="entry name" value="TPR_12"/>
    <property type="match status" value="1"/>
</dbReference>
<keyword evidence="4" id="KW-1185">Reference proteome</keyword>
<organism evidence="3 4">
    <name type="scientific">Fonsecaea erecta</name>
    <dbReference type="NCBI Taxonomy" id="1367422"/>
    <lineage>
        <taxon>Eukaryota</taxon>
        <taxon>Fungi</taxon>
        <taxon>Dikarya</taxon>
        <taxon>Ascomycota</taxon>
        <taxon>Pezizomycotina</taxon>
        <taxon>Eurotiomycetes</taxon>
        <taxon>Chaetothyriomycetidae</taxon>
        <taxon>Chaetothyriales</taxon>
        <taxon>Herpotrichiellaceae</taxon>
        <taxon>Fonsecaea</taxon>
    </lineage>
</organism>
<accession>A0A178ZHF3</accession>
<dbReference type="InterPro" id="IPR025676">
    <property type="entry name" value="Clr5_dom"/>
</dbReference>
<dbReference type="Pfam" id="PF14420">
    <property type="entry name" value="Clr5"/>
    <property type="match status" value="1"/>
</dbReference>
<feature type="domain" description="Clr5" evidence="2">
    <location>
        <begin position="41"/>
        <end position="92"/>
    </location>
</feature>
<evidence type="ECO:0000313" key="4">
    <source>
        <dbReference type="Proteomes" id="UP000078343"/>
    </source>
</evidence>
<reference evidence="3 4" key="1">
    <citation type="submission" date="2016-04" db="EMBL/GenBank/DDBJ databases">
        <title>Draft genome of Fonsecaea erecta CBS 125763.</title>
        <authorList>
            <person name="Weiss V.A."/>
            <person name="Vicente V.A."/>
            <person name="Raittz R.T."/>
            <person name="Moreno L.F."/>
            <person name="De Souza E.M."/>
            <person name="Pedrosa F.O."/>
            <person name="Steffens M.B."/>
            <person name="Faoro H."/>
            <person name="Tadra-Sfeir M.Z."/>
            <person name="Najafzadeh M.J."/>
            <person name="Felipe M.S."/>
            <person name="Teixeira M."/>
            <person name="Sun J."/>
            <person name="Xi L."/>
            <person name="Gomes R."/>
            <person name="De Azevedo C.M."/>
            <person name="Salgado C.G."/>
            <person name="Da Silva M.B."/>
            <person name="Nascimento M.F."/>
            <person name="Queiroz-Telles F."/>
            <person name="Attili D.S."/>
            <person name="Gorbushina A."/>
        </authorList>
    </citation>
    <scope>NUCLEOTIDE SEQUENCE [LARGE SCALE GENOMIC DNA]</scope>
    <source>
        <strain evidence="3 4">CBS 125763</strain>
    </source>
</reference>
<gene>
    <name evidence="3" type="ORF">AYL99_06508</name>
</gene>
<dbReference type="EMBL" id="LVYI01000005">
    <property type="protein sequence ID" value="OAP59210.1"/>
    <property type="molecule type" value="Genomic_DNA"/>
</dbReference>
<dbReference type="PANTHER" id="PTHR38788:SF3">
    <property type="entry name" value="CLR5 DOMAIN-CONTAINING PROTEIN"/>
    <property type="match status" value="1"/>
</dbReference>
<protein>
    <recommendedName>
        <fullName evidence="2">Clr5 domain-containing protein</fullName>
    </recommendedName>
</protein>
<sequence>MDTPPRRGSENESPVVATAVLDTADVQVPTPPKPAYPPSLADWADYKSLIQKLYVDDGRNLLDVQRILRQKYHFRASCRSYKNKLRSWGIRKYYRAGIPLSNPPGILFDPDTALVSTFSSDFTASPNKTEDDGRSTTSSSSARPGGLPRERLTPPDDLDPEGLGLRSGGQQELARRLRGVPSPAPGFLIKDELNDTVESIVLATHAFVKSFVAVPAPLSPGDTLGSQSKPFRRRKNYIWNQFQHGLNLLEQGEVSNAFADFQRGCDMAEEYLLRPTNLTLVSLMMVMGNRRWERYQHVWQSVLRFMSSMSTTALGSQHPLTHIVSRLVDWDVMRGVAQPSITVIFDLNRRELGPAHPDVLMLQQSLSVELMRQGEFERSEALIREACCASREVHGPFSLATRNCLRRLGNLYCEQNRWDDAECVFESILVLDSASNAYRGPVDQSSIFTCQNLSLANHRSGDQAKSLYWAEQELDLALKIYGAEDEYTVDCVKRKAARLNGEPAEKWFSWLEVS</sequence>
<dbReference type="PANTHER" id="PTHR38788">
    <property type="entry name" value="CLR5 DOMAIN-CONTAINING PROTEIN"/>
    <property type="match status" value="1"/>
</dbReference>